<dbReference type="InterPro" id="IPR027417">
    <property type="entry name" value="P-loop_NTPase"/>
</dbReference>
<keyword evidence="2" id="KW-0325">Glycoprotein</keyword>
<dbReference type="SUPFAM" id="SSF52540">
    <property type="entry name" value="P-loop containing nucleoside triphosphate hydrolases"/>
    <property type="match status" value="1"/>
</dbReference>
<sequence>MAAKMWLAPAAALGLAHVVFHWWIWSWQFEAFPSFRGTYPAPWRTLRAHWLTLQRLFRFATSPIRRLPDFYIIGAPKAGTSALYSYLSLHPAVKEPFMKESRFLSGMCGSRLSGLLYRSLFPTWWGSRGCLTFDSDATASLQPALAAAMYKQLTPNAKIILSCREPCSGVFSMYKMRSRIKGRGEHHLSFRDMYDLEMGLSTSVEWQNLEDLAAALDRNESVAITLGLARCVLCSSMIRGFHYADILLEFYRRFKPENVLIIRFKDLAADTESTVRRIFSFLDLPDIPLPDLTTIHPQDVMDIALEEEAQTAELSQADRSLLEAYFQVRNQDFAKLMGKPLEELW</sequence>
<comment type="caution">
    <text evidence="6">The sequence shown here is derived from an EMBL/GenBank/DDBJ whole genome shotgun (WGS) entry which is preliminary data.</text>
</comment>
<dbReference type="InterPro" id="IPR000863">
    <property type="entry name" value="Sulfotransferase_dom"/>
</dbReference>
<feature type="active site" description="For sulfotransferase activity" evidence="3">
    <location>
        <position position="77"/>
    </location>
</feature>
<organism evidence="6 7">
    <name type="scientific">Effrenium voratum</name>
    <dbReference type="NCBI Taxonomy" id="2562239"/>
    <lineage>
        <taxon>Eukaryota</taxon>
        <taxon>Sar</taxon>
        <taxon>Alveolata</taxon>
        <taxon>Dinophyceae</taxon>
        <taxon>Suessiales</taxon>
        <taxon>Symbiodiniaceae</taxon>
        <taxon>Effrenium</taxon>
    </lineage>
</organism>
<dbReference type="PANTHER" id="PTHR10605:SF56">
    <property type="entry name" value="BIFUNCTIONAL HEPARAN SULFATE N-DEACETYLASE_N-SULFOTRANSFERASE"/>
    <property type="match status" value="1"/>
</dbReference>
<dbReference type="GO" id="GO:0008146">
    <property type="term" value="F:sulfotransferase activity"/>
    <property type="evidence" value="ECO:0007669"/>
    <property type="project" value="InterPro"/>
</dbReference>
<accession>A0AA36N2B2</accession>
<evidence type="ECO:0000256" key="3">
    <source>
        <dbReference type="PIRSR" id="PIRSR637359-1"/>
    </source>
</evidence>
<gene>
    <name evidence="6" type="ORF">EVOR1521_LOCUS13223</name>
</gene>
<dbReference type="PANTHER" id="PTHR10605">
    <property type="entry name" value="HEPARAN SULFATE SULFOTRANSFERASE"/>
    <property type="match status" value="1"/>
</dbReference>
<evidence type="ECO:0000256" key="2">
    <source>
        <dbReference type="ARBA" id="ARBA00023180"/>
    </source>
</evidence>
<proteinExistence type="predicted"/>
<evidence type="ECO:0000256" key="4">
    <source>
        <dbReference type="PIRSR" id="PIRSR637359-2"/>
    </source>
</evidence>
<feature type="domain" description="Sulfotransferase" evidence="5">
    <location>
        <begin position="68"/>
        <end position="285"/>
    </location>
</feature>
<dbReference type="InterPro" id="IPR037359">
    <property type="entry name" value="NST/OST"/>
</dbReference>
<dbReference type="AlphaFoldDB" id="A0AA36N2B2"/>
<keyword evidence="7" id="KW-1185">Reference proteome</keyword>
<evidence type="ECO:0000259" key="5">
    <source>
        <dbReference type="Pfam" id="PF00685"/>
    </source>
</evidence>
<dbReference type="Proteomes" id="UP001178507">
    <property type="component" value="Unassembled WGS sequence"/>
</dbReference>
<reference evidence="6" key="1">
    <citation type="submission" date="2023-08" db="EMBL/GenBank/DDBJ databases">
        <authorList>
            <person name="Chen Y."/>
            <person name="Shah S."/>
            <person name="Dougan E. K."/>
            <person name="Thang M."/>
            <person name="Chan C."/>
        </authorList>
    </citation>
    <scope>NUCLEOTIDE SEQUENCE</scope>
</reference>
<keyword evidence="1" id="KW-0808">Transferase</keyword>
<dbReference type="Gene3D" id="3.40.50.300">
    <property type="entry name" value="P-loop containing nucleotide triphosphate hydrolases"/>
    <property type="match status" value="1"/>
</dbReference>
<name>A0AA36N2B2_9DINO</name>
<evidence type="ECO:0000313" key="7">
    <source>
        <dbReference type="Proteomes" id="UP001178507"/>
    </source>
</evidence>
<evidence type="ECO:0000313" key="6">
    <source>
        <dbReference type="EMBL" id="CAJ1387079.1"/>
    </source>
</evidence>
<feature type="binding site" evidence="4">
    <location>
        <position position="164"/>
    </location>
    <ligand>
        <name>3'-phosphoadenylyl sulfate</name>
        <dbReference type="ChEBI" id="CHEBI:58339"/>
    </ligand>
</feature>
<dbReference type="Pfam" id="PF00685">
    <property type="entry name" value="Sulfotransfer_1"/>
    <property type="match status" value="1"/>
</dbReference>
<protein>
    <recommendedName>
        <fullName evidence="5">Sulfotransferase domain-containing protein</fullName>
    </recommendedName>
</protein>
<feature type="binding site" evidence="4">
    <location>
        <position position="172"/>
    </location>
    <ligand>
        <name>3'-phosphoadenylyl sulfate</name>
        <dbReference type="ChEBI" id="CHEBI:58339"/>
    </ligand>
</feature>
<dbReference type="EMBL" id="CAUJNA010001455">
    <property type="protein sequence ID" value="CAJ1387079.1"/>
    <property type="molecule type" value="Genomic_DNA"/>
</dbReference>
<evidence type="ECO:0000256" key="1">
    <source>
        <dbReference type="ARBA" id="ARBA00022679"/>
    </source>
</evidence>